<dbReference type="OrthoDB" id="8988423at2759"/>
<organism evidence="1 2">
    <name type="scientific">Anabarilius grahami</name>
    <name type="common">Kanglang fish</name>
    <name type="synonym">Barilius grahami</name>
    <dbReference type="NCBI Taxonomy" id="495550"/>
    <lineage>
        <taxon>Eukaryota</taxon>
        <taxon>Metazoa</taxon>
        <taxon>Chordata</taxon>
        <taxon>Craniata</taxon>
        <taxon>Vertebrata</taxon>
        <taxon>Euteleostomi</taxon>
        <taxon>Actinopterygii</taxon>
        <taxon>Neopterygii</taxon>
        <taxon>Teleostei</taxon>
        <taxon>Ostariophysi</taxon>
        <taxon>Cypriniformes</taxon>
        <taxon>Xenocyprididae</taxon>
        <taxon>Xenocypridinae</taxon>
        <taxon>Xenocypridinae incertae sedis</taxon>
        <taxon>Anabarilius</taxon>
    </lineage>
</organism>
<proteinExistence type="predicted"/>
<dbReference type="AlphaFoldDB" id="A0A3N0Y2Z0"/>
<gene>
    <name evidence="1" type="ORF">DPX16_5890</name>
</gene>
<dbReference type="Proteomes" id="UP000281406">
    <property type="component" value="Unassembled WGS sequence"/>
</dbReference>
<accession>A0A3N0Y2Z0</accession>
<reference evidence="1 2" key="1">
    <citation type="submission" date="2018-10" db="EMBL/GenBank/DDBJ databases">
        <title>Genome assembly for a Yunnan-Guizhou Plateau 3E fish, Anabarilius grahami (Regan), and its evolutionary and genetic applications.</title>
        <authorList>
            <person name="Jiang W."/>
        </authorList>
    </citation>
    <scope>NUCLEOTIDE SEQUENCE [LARGE SCALE GENOMIC DNA]</scope>
    <source>
        <strain evidence="1">AG-KIZ</strain>
        <tissue evidence="1">Muscle</tissue>
    </source>
</reference>
<evidence type="ECO:0000313" key="2">
    <source>
        <dbReference type="Proteomes" id="UP000281406"/>
    </source>
</evidence>
<dbReference type="EMBL" id="RJVU01053528">
    <property type="protein sequence ID" value="ROL32995.1"/>
    <property type="molecule type" value="Genomic_DNA"/>
</dbReference>
<comment type="caution">
    <text evidence="1">The sequence shown here is derived from an EMBL/GenBank/DDBJ whole genome shotgun (WGS) entry which is preliminary data.</text>
</comment>
<sequence length="116" mass="12612">MVVIERHLWLNLLGIKEGEMVLFDAPVLPSGLFCSAVEMVVEKFSEARAHSAAFKKCIPLQVQSLMDLGERSRSSALSGFELSCSCGSDWSKAGVPISEMVEHGAWAFVLTPIVLS</sequence>
<protein>
    <submittedName>
        <fullName evidence="1">Uncharacterized protein</fullName>
    </submittedName>
</protein>
<evidence type="ECO:0000313" key="1">
    <source>
        <dbReference type="EMBL" id="ROL32995.1"/>
    </source>
</evidence>
<keyword evidence="2" id="KW-1185">Reference proteome</keyword>
<name>A0A3N0Y2Z0_ANAGA</name>